<evidence type="ECO:0000256" key="1">
    <source>
        <dbReference type="SAM" id="MobiDB-lite"/>
    </source>
</evidence>
<evidence type="ECO:0000313" key="3">
    <source>
        <dbReference type="Proteomes" id="UP001144096"/>
    </source>
</evidence>
<keyword evidence="3" id="KW-1185">Reference proteome</keyword>
<proteinExistence type="predicted"/>
<dbReference type="AlphaFoldDB" id="A0A9X2N5C9"/>
<dbReference type="EMBL" id="JAMXQV010000002">
    <property type="protein sequence ID" value="MCR6482264.1"/>
    <property type="molecule type" value="Genomic_DNA"/>
</dbReference>
<comment type="caution">
    <text evidence="2">The sequence shown here is derived from an EMBL/GenBank/DDBJ whole genome shotgun (WGS) entry which is preliminary data.</text>
</comment>
<gene>
    <name evidence="2" type="ORF">M8542_05525</name>
</gene>
<reference evidence="2" key="1">
    <citation type="submission" date="2022-06" db="EMBL/GenBank/DDBJ databases">
        <title>Amycolatopsis iheyaensis sp. nov., a new species of the genus Amycolatopsis isolated from soil in Iheya island, Japan.</title>
        <authorList>
            <person name="Ngamcharungchit C."/>
            <person name="Kanto H."/>
            <person name="Take A."/>
            <person name="Intra B."/>
            <person name="Matsumoto A."/>
            <person name="Panbangred W."/>
            <person name="Inahashi Y."/>
        </authorList>
    </citation>
    <scope>NUCLEOTIDE SEQUENCE</scope>
    <source>
        <strain evidence="2">OK19-0408</strain>
    </source>
</reference>
<feature type="compositionally biased region" description="Basic and acidic residues" evidence="1">
    <location>
        <begin position="98"/>
        <end position="117"/>
    </location>
</feature>
<accession>A0A9X2N5C9</accession>
<evidence type="ECO:0000313" key="2">
    <source>
        <dbReference type="EMBL" id="MCR6482264.1"/>
    </source>
</evidence>
<sequence length="202" mass="22647">MPLTGHWWNRRSKENSIDTDLRSVRWSGVYSSVTPPAHRRRGQQRPRELLQVLARDAVQVVAQVLGQLLDRTRLHGAAEVALSLRLGAAELGRELVEQHAGVEQDREPQQDEVKRAGQELAPDAQEDDQRPREEEEVAQRAQQVRARGLRPSSVPGRGFRFGRLLAGVLFDRCRCRHAHPPADRVGLMTPAPVCLLRCAVSA</sequence>
<dbReference type="Proteomes" id="UP001144096">
    <property type="component" value="Unassembled WGS sequence"/>
</dbReference>
<name>A0A9X2N5C9_9PSEU</name>
<feature type="region of interest" description="Disordered" evidence="1">
    <location>
        <begin position="98"/>
        <end position="151"/>
    </location>
</feature>
<protein>
    <submittedName>
        <fullName evidence="2">Uncharacterized protein</fullName>
    </submittedName>
</protein>
<organism evidence="2 3">
    <name type="scientific">Amycolatopsis iheyensis</name>
    <dbReference type="NCBI Taxonomy" id="2945988"/>
    <lineage>
        <taxon>Bacteria</taxon>
        <taxon>Bacillati</taxon>
        <taxon>Actinomycetota</taxon>
        <taxon>Actinomycetes</taxon>
        <taxon>Pseudonocardiales</taxon>
        <taxon>Pseudonocardiaceae</taxon>
        <taxon>Amycolatopsis</taxon>
    </lineage>
</organism>